<sequence>MKRSFKWIAAALPMFTAPAALAEEAAPTQTLAPKTQAAVDAQMQQVLDAHKALNPKPLHTLEPKAARKGPSATDAVKAVMKKQGKPTEPDKTKLAKVDDTTLPGPAGDLPVRIYTPEGTGPFPVVVYYHGGGFVIADLDTYDAGPRALAQQTGAVVVSVHYRQAPEHPFPAAAHDAAAAFRYIQQNAAKYNGDPKRVAVAGESAGGNLATGVAMQQKKSGGPVPVFELLVYPFVSTDLNTPSHKANGQGNFLVSNQDLGWFWQNYLGQDWQKNKDPLAVPLQATPAQLKGLPPTMIITAGLDPLKDEGAAYAKKLQAAGVKTELKNYDGVTHEFFGMASVVDTSKRAQADAARALKGAFQDSGIGGSGDAPPERGDTGIKQTP</sequence>
<dbReference type="InterPro" id="IPR050300">
    <property type="entry name" value="GDXG_lipolytic_enzyme"/>
</dbReference>
<dbReference type="EMBL" id="AAMD01000028">
    <property type="protein sequence ID" value="EAU67697.1"/>
    <property type="molecule type" value="Genomic_DNA"/>
</dbReference>
<keyword evidence="8" id="KW-1185">Reference proteome</keyword>
<evidence type="ECO:0000313" key="7">
    <source>
        <dbReference type="EMBL" id="EAU67697.1"/>
    </source>
</evidence>
<evidence type="ECO:0000256" key="1">
    <source>
        <dbReference type="ARBA" id="ARBA00010515"/>
    </source>
</evidence>
<dbReference type="Proteomes" id="UP000032702">
    <property type="component" value="Unassembled WGS sequence"/>
</dbReference>
<dbReference type="AlphaFoldDB" id="Q096T4"/>
<dbReference type="Pfam" id="PF07859">
    <property type="entry name" value="Abhydrolase_3"/>
    <property type="match status" value="1"/>
</dbReference>
<dbReference type="InterPro" id="IPR013094">
    <property type="entry name" value="AB_hydrolase_3"/>
</dbReference>
<proteinExistence type="inferred from homology"/>
<dbReference type="SUPFAM" id="SSF53474">
    <property type="entry name" value="alpha/beta-Hydrolases"/>
    <property type="match status" value="1"/>
</dbReference>
<dbReference type="Proteomes" id="UP000001351">
    <property type="component" value="Chromosome"/>
</dbReference>
<feature type="chain" id="PRO_5010840342" evidence="4">
    <location>
        <begin position="23"/>
        <end position="383"/>
    </location>
</feature>
<organism evidence="7 9">
    <name type="scientific">Stigmatella aurantiaca (strain DW4/3-1)</name>
    <dbReference type="NCBI Taxonomy" id="378806"/>
    <lineage>
        <taxon>Bacteria</taxon>
        <taxon>Pseudomonadati</taxon>
        <taxon>Myxococcota</taxon>
        <taxon>Myxococcia</taxon>
        <taxon>Myxococcales</taxon>
        <taxon>Cystobacterineae</taxon>
        <taxon>Archangiaceae</taxon>
        <taxon>Stigmatella</taxon>
    </lineage>
</organism>
<dbReference type="FunFam" id="3.40.50.1820:FF:000089">
    <property type="entry name" value="Alpha/beta hydrolase"/>
    <property type="match status" value="1"/>
</dbReference>
<comment type="similarity">
    <text evidence="1">Belongs to the 'GDXG' lipolytic enzyme family.</text>
</comment>
<protein>
    <submittedName>
        <fullName evidence="7">Esterase/lipase/thioesterase</fullName>
    </submittedName>
    <submittedName>
        <fullName evidence="6">Lipase/esterase</fullName>
    </submittedName>
</protein>
<keyword evidence="4" id="KW-0732">Signal</keyword>
<evidence type="ECO:0000256" key="3">
    <source>
        <dbReference type="SAM" id="MobiDB-lite"/>
    </source>
</evidence>
<evidence type="ECO:0000256" key="4">
    <source>
        <dbReference type="SAM" id="SignalP"/>
    </source>
</evidence>
<feature type="region of interest" description="Disordered" evidence="3">
    <location>
        <begin position="80"/>
        <end position="102"/>
    </location>
</feature>
<keyword evidence="2" id="KW-0378">Hydrolase</keyword>
<dbReference type="PATRIC" id="fig|378806.16.peg.6958"/>
<evidence type="ECO:0000313" key="6">
    <source>
        <dbReference type="EMBL" id="ADO68541.1"/>
    </source>
</evidence>
<dbReference type="HOGENOM" id="CLU_012494_6_4_7"/>
<dbReference type="Gene3D" id="3.40.50.1820">
    <property type="entry name" value="alpha/beta hydrolase"/>
    <property type="match status" value="1"/>
</dbReference>
<evidence type="ECO:0000259" key="5">
    <source>
        <dbReference type="Pfam" id="PF07859"/>
    </source>
</evidence>
<feature type="signal peptide" evidence="4">
    <location>
        <begin position="1"/>
        <end position="22"/>
    </location>
</feature>
<dbReference type="eggNOG" id="COG0657">
    <property type="taxonomic scope" value="Bacteria"/>
</dbReference>
<feature type="compositionally biased region" description="Basic and acidic residues" evidence="3">
    <location>
        <begin position="85"/>
        <end position="99"/>
    </location>
</feature>
<dbReference type="InterPro" id="IPR029058">
    <property type="entry name" value="AB_hydrolase_fold"/>
</dbReference>
<dbReference type="STRING" id="378806.STAUR_0737"/>
<evidence type="ECO:0000256" key="2">
    <source>
        <dbReference type="ARBA" id="ARBA00022801"/>
    </source>
</evidence>
<accession>Q096T4</accession>
<feature type="region of interest" description="Disordered" evidence="3">
    <location>
        <begin position="358"/>
        <end position="383"/>
    </location>
</feature>
<dbReference type="KEGG" id="sur:STAUR_0737"/>
<reference evidence="6 8" key="2">
    <citation type="journal article" date="2011" name="Mol. Biol. Evol.">
        <title>Comparative genomic analysis of fruiting body formation in Myxococcales.</title>
        <authorList>
            <person name="Huntley S."/>
            <person name="Hamann N."/>
            <person name="Wegener-Feldbrugge S."/>
            <person name="Treuner-Lange A."/>
            <person name="Kube M."/>
            <person name="Reinhardt R."/>
            <person name="Klages S."/>
            <person name="Muller R."/>
            <person name="Ronning C.M."/>
            <person name="Nierman W.C."/>
            <person name="Sogaard-Andersen L."/>
        </authorList>
    </citation>
    <scope>NUCLEOTIDE SEQUENCE [LARGE SCALE GENOMIC DNA]</scope>
    <source>
        <strain evidence="6 8">DW4/3-1</strain>
    </source>
</reference>
<dbReference type="RefSeq" id="WP_002612717.1">
    <property type="nucleotide sequence ID" value="NC_014623.1"/>
</dbReference>
<evidence type="ECO:0000313" key="8">
    <source>
        <dbReference type="Proteomes" id="UP000001351"/>
    </source>
</evidence>
<dbReference type="EMBL" id="CP002271">
    <property type="protein sequence ID" value="ADO68541.1"/>
    <property type="molecule type" value="Genomic_DNA"/>
</dbReference>
<feature type="domain" description="Alpha/beta hydrolase fold-3" evidence="5">
    <location>
        <begin position="125"/>
        <end position="335"/>
    </location>
</feature>
<dbReference type="PANTHER" id="PTHR48081:SF8">
    <property type="entry name" value="ALPHA_BETA HYDROLASE FOLD-3 DOMAIN-CONTAINING PROTEIN-RELATED"/>
    <property type="match status" value="1"/>
</dbReference>
<dbReference type="PANTHER" id="PTHR48081">
    <property type="entry name" value="AB HYDROLASE SUPERFAMILY PROTEIN C4A8.06C"/>
    <property type="match status" value="1"/>
</dbReference>
<dbReference type="OrthoDB" id="24847at2"/>
<evidence type="ECO:0000313" key="9">
    <source>
        <dbReference type="Proteomes" id="UP000032702"/>
    </source>
</evidence>
<dbReference type="GO" id="GO:0016787">
    <property type="term" value="F:hydrolase activity"/>
    <property type="evidence" value="ECO:0007669"/>
    <property type="project" value="UniProtKB-KW"/>
</dbReference>
<reference evidence="7 9" key="1">
    <citation type="submission" date="2006-04" db="EMBL/GenBank/DDBJ databases">
        <authorList>
            <person name="Nierman W.C."/>
        </authorList>
    </citation>
    <scope>NUCLEOTIDE SEQUENCE [LARGE SCALE GENOMIC DNA]</scope>
    <source>
        <strain evidence="7 9">DW4/3-1</strain>
    </source>
</reference>
<name>Q096T4_STIAD</name>
<gene>
    <name evidence="6" type="ordered locus">STAUR_0737</name>
    <name evidence="7" type="ORF">STIAU_0440</name>
</gene>